<gene>
    <name evidence="1" type="ordered locus">ECH_0530</name>
</gene>
<dbReference type="AlphaFoldDB" id="Q2GGT9"/>
<sequence length="55" mass="6301">MFFWFFHREVAYRVILFYTSCCALGIPCIVDCLTTEDGGLLLSWPSSSDVFLNLC</sequence>
<reference evidence="1 2" key="1">
    <citation type="journal article" date="2006" name="PLoS Genet.">
        <title>Comparative genomics of emerging human ehrlichiosis agents.</title>
        <authorList>
            <person name="Dunning Hotopp J.C."/>
            <person name="Lin M."/>
            <person name="Madupu R."/>
            <person name="Crabtree J."/>
            <person name="Angiuoli S.V."/>
            <person name="Eisen J.A."/>
            <person name="Seshadri R."/>
            <person name="Ren Q."/>
            <person name="Wu M."/>
            <person name="Utterback T.R."/>
            <person name="Smith S."/>
            <person name="Lewis M."/>
            <person name="Khouri H."/>
            <person name="Zhang C."/>
            <person name="Niu H."/>
            <person name="Lin Q."/>
            <person name="Ohashi N."/>
            <person name="Zhi N."/>
            <person name="Nelson W."/>
            <person name="Brinkac L.M."/>
            <person name="Dodson R.J."/>
            <person name="Rosovitz M.J."/>
            <person name="Sundaram J."/>
            <person name="Daugherty S.C."/>
            <person name="Davidsen T."/>
            <person name="Durkin A.S."/>
            <person name="Gwinn M."/>
            <person name="Haft D.H."/>
            <person name="Selengut J.D."/>
            <person name="Sullivan S.A."/>
            <person name="Zafar N."/>
            <person name="Zhou L."/>
            <person name="Benahmed F."/>
            <person name="Forberger H."/>
            <person name="Halpin R."/>
            <person name="Mulligan S."/>
            <person name="Robinson J."/>
            <person name="White O."/>
            <person name="Rikihisa Y."/>
            <person name="Tettelin H."/>
        </authorList>
    </citation>
    <scope>NUCLEOTIDE SEQUENCE [LARGE SCALE GENOMIC DNA]</scope>
    <source>
        <strain evidence="2">ATCC CRL-10679 / Arkansas</strain>
    </source>
</reference>
<organism evidence="1 2">
    <name type="scientific">Ehrlichia chaffeensis (strain ATCC CRL-10679 / Arkansas)</name>
    <dbReference type="NCBI Taxonomy" id="205920"/>
    <lineage>
        <taxon>Bacteria</taxon>
        <taxon>Pseudomonadati</taxon>
        <taxon>Pseudomonadota</taxon>
        <taxon>Alphaproteobacteria</taxon>
        <taxon>Rickettsiales</taxon>
        <taxon>Anaplasmataceae</taxon>
        <taxon>Ehrlichia</taxon>
    </lineage>
</organism>
<keyword evidence="2" id="KW-1185">Reference proteome</keyword>
<dbReference type="EMBL" id="CP000236">
    <property type="protein sequence ID" value="ABD45369.1"/>
    <property type="molecule type" value="Genomic_DNA"/>
</dbReference>
<dbReference type="HOGENOM" id="CLU_3024934_0_0_5"/>
<dbReference type="Proteomes" id="UP000008320">
    <property type="component" value="Chromosome"/>
</dbReference>
<protein>
    <submittedName>
        <fullName evidence="1">Uncharacterized protein</fullName>
    </submittedName>
</protein>
<proteinExistence type="predicted"/>
<dbReference type="KEGG" id="ech:ECH_0530"/>
<accession>Q2GGT9</accession>
<evidence type="ECO:0000313" key="2">
    <source>
        <dbReference type="Proteomes" id="UP000008320"/>
    </source>
</evidence>
<evidence type="ECO:0000313" key="1">
    <source>
        <dbReference type="EMBL" id="ABD45369.1"/>
    </source>
</evidence>
<name>Q2GGT9_EHRCR</name>